<evidence type="ECO:0000256" key="8">
    <source>
        <dbReference type="ARBA" id="ARBA00023136"/>
    </source>
</evidence>
<protein>
    <submittedName>
        <fullName evidence="10">Arabinose import ATP-binding protein AraG</fullName>
        <ecNumber evidence="10">3.6.3.17</ecNumber>
    </submittedName>
</protein>
<dbReference type="EC" id="3.6.3.17" evidence="10"/>
<evidence type="ECO:0000256" key="6">
    <source>
        <dbReference type="ARBA" id="ARBA00022840"/>
    </source>
</evidence>
<proteinExistence type="predicted"/>
<evidence type="ECO:0000256" key="4">
    <source>
        <dbReference type="ARBA" id="ARBA00022737"/>
    </source>
</evidence>
<sequence length="93" mass="10042">MAFISMRHISKTFHGIKALNQVNLSLDYGEALCLAGQNGCGKSTLIKILSGVYQPDKGAEIQIGATQYTKLTPQESIDKGIQVIYQDLASSPI</sequence>
<keyword evidence="5" id="KW-0547">Nucleotide-binding</keyword>
<dbReference type="AlphaFoldDB" id="A0A378MSV9"/>
<feature type="domain" description="ABC transporter" evidence="9">
    <location>
        <begin position="19"/>
        <end position="88"/>
    </location>
</feature>
<keyword evidence="1" id="KW-0813">Transport</keyword>
<dbReference type="PANTHER" id="PTHR43790:SF1">
    <property type="entry name" value="XYLOSE IMPORT ATP-BINDING PROTEIN XYLG"/>
    <property type="match status" value="1"/>
</dbReference>
<dbReference type="Proteomes" id="UP000254031">
    <property type="component" value="Unassembled WGS sequence"/>
</dbReference>
<keyword evidence="6 10" id="KW-0067">ATP-binding</keyword>
<keyword evidence="4" id="KW-0677">Repeat</keyword>
<organism evidence="10 11">
    <name type="scientific">Mannheimia haemolytica</name>
    <name type="common">Pasteurella haemolytica</name>
    <dbReference type="NCBI Taxonomy" id="75985"/>
    <lineage>
        <taxon>Bacteria</taxon>
        <taxon>Pseudomonadati</taxon>
        <taxon>Pseudomonadota</taxon>
        <taxon>Gammaproteobacteria</taxon>
        <taxon>Pasteurellales</taxon>
        <taxon>Pasteurellaceae</taxon>
        <taxon>Mannheimia</taxon>
    </lineage>
</organism>
<name>A0A378MSV9_MANHA</name>
<dbReference type="InterPro" id="IPR003439">
    <property type="entry name" value="ABC_transporter-like_ATP-bd"/>
</dbReference>
<keyword evidence="3" id="KW-0762">Sugar transport</keyword>
<reference evidence="10 11" key="1">
    <citation type="submission" date="2018-06" db="EMBL/GenBank/DDBJ databases">
        <authorList>
            <consortium name="Pathogen Informatics"/>
            <person name="Doyle S."/>
        </authorList>
    </citation>
    <scope>NUCLEOTIDE SEQUENCE [LARGE SCALE GENOMIC DNA]</scope>
    <source>
        <strain evidence="10 11">NCTC9380</strain>
    </source>
</reference>
<evidence type="ECO:0000256" key="2">
    <source>
        <dbReference type="ARBA" id="ARBA00022475"/>
    </source>
</evidence>
<dbReference type="Gene3D" id="3.40.50.300">
    <property type="entry name" value="P-loop containing nucleotide triphosphate hydrolases"/>
    <property type="match status" value="1"/>
</dbReference>
<evidence type="ECO:0000256" key="7">
    <source>
        <dbReference type="ARBA" id="ARBA00022967"/>
    </source>
</evidence>
<evidence type="ECO:0000313" key="10">
    <source>
        <dbReference type="EMBL" id="STY58622.1"/>
    </source>
</evidence>
<dbReference type="InterPro" id="IPR027417">
    <property type="entry name" value="P-loop_NTPase"/>
</dbReference>
<evidence type="ECO:0000256" key="3">
    <source>
        <dbReference type="ARBA" id="ARBA00022597"/>
    </source>
</evidence>
<evidence type="ECO:0000256" key="1">
    <source>
        <dbReference type="ARBA" id="ARBA00022448"/>
    </source>
</evidence>
<dbReference type="GO" id="GO:0005524">
    <property type="term" value="F:ATP binding"/>
    <property type="evidence" value="ECO:0007669"/>
    <property type="project" value="UniProtKB-KW"/>
</dbReference>
<dbReference type="InterPro" id="IPR050107">
    <property type="entry name" value="ABC_carbohydrate_import_ATPase"/>
</dbReference>
<evidence type="ECO:0000313" key="11">
    <source>
        <dbReference type="Proteomes" id="UP000254031"/>
    </source>
</evidence>
<evidence type="ECO:0000259" key="9">
    <source>
        <dbReference type="Pfam" id="PF00005"/>
    </source>
</evidence>
<keyword evidence="7" id="KW-1278">Translocase</keyword>
<dbReference type="SUPFAM" id="SSF52540">
    <property type="entry name" value="P-loop containing nucleoside triphosphate hydrolases"/>
    <property type="match status" value="1"/>
</dbReference>
<dbReference type="EMBL" id="UGPL01000002">
    <property type="protein sequence ID" value="STY58622.1"/>
    <property type="molecule type" value="Genomic_DNA"/>
</dbReference>
<accession>A0A378MSV9</accession>
<keyword evidence="8" id="KW-0472">Membrane</keyword>
<evidence type="ECO:0000256" key="5">
    <source>
        <dbReference type="ARBA" id="ARBA00022741"/>
    </source>
</evidence>
<dbReference type="Pfam" id="PF00005">
    <property type="entry name" value="ABC_tran"/>
    <property type="match status" value="1"/>
</dbReference>
<keyword evidence="2" id="KW-1003">Cell membrane</keyword>
<dbReference type="GO" id="GO:0016887">
    <property type="term" value="F:ATP hydrolysis activity"/>
    <property type="evidence" value="ECO:0007669"/>
    <property type="project" value="InterPro"/>
</dbReference>
<keyword evidence="10" id="KW-0378">Hydrolase</keyword>
<dbReference type="PANTHER" id="PTHR43790">
    <property type="entry name" value="CARBOHYDRATE TRANSPORT ATP-BINDING PROTEIN MG119-RELATED"/>
    <property type="match status" value="1"/>
</dbReference>
<gene>
    <name evidence="10" type="primary">araG_1</name>
    <name evidence="10" type="ORF">NCTC9380_00040</name>
</gene>